<dbReference type="Proteomes" id="UP000780875">
    <property type="component" value="Unassembled WGS sequence"/>
</dbReference>
<comment type="caution">
    <text evidence="1">The sequence shown here is derived from an EMBL/GenBank/DDBJ whole genome shotgun (WGS) entry which is preliminary data.</text>
</comment>
<accession>A0ABS7UH47</accession>
<sequence>MTSPLPASARLAWWGTSWLRGQVVTDLLVDAVLGDDATHAVAGLPGSDVTETLVGALARLRSLGATALGAAFPAEGDPLGLGGPRRFNADALEAGEAVVVSGTPLGLVPLRTGAATVWTCQPADRRQLPDVGEADRDLRAGLIAAAEALADLDVARWRPEVADELMDLRHRDPLVAPDGVPARCVELAARGLRAMTIVGLALADDGGAVSAGEASARRAALVPLDRVGRRALTAACSPEVWPPA</sequence>
<evidence type="ECO:0000313" key="2">
    <source>
        <dbReference type="Proteomes" id="UP000780875"/>
    </source>
</evidence>
<dbReference type="EMBL" id="JAIQZJ010000011">
    <property type="protein sequence ID" value="MBZ5739948.1"/>
    <property type="molecule type" value="Genomic_DNA"/>
</dbReference>
<name>A0ABS7UH47_9ACTN</name>
<keyword evidence="2" id="KW-1185">Reference proteome</keyword>
<reference evidence="1 2" key="1">
    <citation type="submission" date="2021-09" db="EMBL/GenBank/DDBJ databases">
        <title>Whole genome sequence of Nocardioides sp. GBK3QG-3.</title>
        <authorList>
            <person name="Tuo L."/>
        </authorList>
    </citation>
    <scope>NUCLEOTIDE SEQUENCE [LARGE SCALE GENOMIC DNA]</scope>
    <source>
        <strain evidence="1 2">GBK3QG-3</strain>
    </source>
</reference>
<gene>
    <name evidence="1" type="ORF">K8U61_17370</name>
</gene>
<protein>
    <submittedName>
        <fullName evidence="1">Uncharacterized protein</fullName>
    </submittedName>
</protein>
<evidence type="ECO:0000313" key="1">
    <source>
        <dbReference type="EMBL" id="MBZ5739948.1"/>
    </source>
</evidence>
<organism evidence="1 2">
    <name type="scientific">Nocardioides mangrovi</name>
    <dbReference type="NCBI Taxonomy" id="2874580"/>
    <lineage>
        <taxon>Bacteria</taxon>
        <taxon>Bacillati</taxon>
        <taxon>Actinomycetota</taxon>
        <taxon>Actinomycetes</taxon>
        <taxon>Propionibacteriales</taxon>
        <taxon>Nocardioidaceae</taxon>
        <taxon>Nocardioides</taxon>
    </lineage>
</organism>
<dbReference type="RefSeq" id="WP_224124303.1">
    <property type="nucleotide sequence ID" value="NZ_JAIQZJ010000011.1"/>
</dbReference>
<proteinExistence type="predicted"/>